<dbReference type="EMBL" id="JAAALK010000079">
    <property type="protein sequence ID" value="KAG8099899.1"/>
    <property type="molecule type" value="Genomic_DNA"/>
</dbReference>
<comment type="catalytic activity">
    <reaction evidence="8">
        <text>malvidin + UDP-alpha-D-galactose = malvidin 3-O-beta-D-galactoside + UDP + H(+)</text>
        <dbReference type="Rhea" id="RHEA:74131"/>
        <dbReference type="ChEBI" id="CHEBI:15378"/>
        <dbReference type="ChEBI" id="CHEBI:58223"/>
        <dbReference type="ChEBI" id="CHEBI:66914"/>
        <dbReference type="ChEBI" id="CHEBI:144781"/>
        <dbReference type="ChEBI" id="CHEBI:193100"/>
    </reaction>
    <physiologicalReaction direction="left-to-right" evidence="8">
        <dbReference type="Rhea" id="RHEA:74132"/>
    </physiologicalReaction>
</comment>
<evidence type="ECO:0000256" key="4">
    <source>
        <dbReference type="ARBA" id="ARBA00009995"/>
    </source>
</evidence>
<dbReference type="GO" id="GO:0035251">
    <property type="term" value="F:UDP-glucosyltransferase activity"/>
    <property type="evidence" value="ECO:0007669"/>
    <property type="project" value="InterPro"/>
</dbReference>
<evidence type="ECO:0000256" key="2">
    <source>
        <dbReference type="ARBA" id="ARBA00004240"/>
    </source>
</evidence>
<dbReference type="InterPro" id="IPR035595">
    <property type="entry name" value="UDP_glycos_trans_CS"/>
</dbReference>
<evidence type="ECO:0000313" key="12">
    <source>
        <dbReference type="EMBL" id="KAG8099899.1"/>
    </source>
</evidence>
<dbReference type="PANTHER" id="PTHR48048:SF42">
    <property type="entry name" value="OS07G0502900 PROTEIN"/>
    <property type="match status" value="1"/>
</dbReference>
<comment type="similarity">
    <text evidence="4 10">Belongs to the UDP-glycosyltransferase family.</text>
</comment>
<comment type="caution">
    <text evidence="12">The sequence shown here is derived from an EMBL/GenBank/DDBJ whole genome shotgun (WGS) entry which is preliminary data.</text>
</comment>
<dbReference type="PROSITE" id="PS00375">
    <property type="entry name" value="UDPGT"/>
    <property type="match status" value="1"/>
</dbReference>
<dbReference type="InterPro" id="IPR002213">
    <property type="entry name" value="UDP_glucos_trans"/>
</dbReference>
<dbReference type="InterPro" id="IPR050481">
    <property type="entry name" value="UDP-glycosyltransf_plant"/>
</dbReference>
<dbReference type="Proteomes" id="UP000729402">
    <property type="component" value="Unassembled WGS sequence"/>
</dbReference>
<evidence type="ECO:0000256" key="10">
    <source>
        <dbReference type="RuleBase" id="RU003718"/>
    </source>
</evidence>
<dbReference type="FunFam" id="3.40.50.2000:FF:000089">
    <property type="entry name" value="Glycosyltransferase"/>
    <property type="match status" value="1"/>
</dbReference>
<keyword evidence="13" id="KW-1185">Reference proteome</keyword>
<accession>A0A8J6BZE2</accession>
<reference evidence="12" key="2">
    <citation type="submission" date="2021-02" db="EMBL/GenBank/DDBJ databases">
        <authorList>
            <person name="Kimball J.A."/>
            <person name="Haas M.W."/>
            <person name="Macchietto M."/>
            <person name="Kono T."/>
            <person name="Duquette J."/>
            <person name="Shao M."/>
        </authorList>
    </citation>
    <scope>NUCLEOTIDE SEQUENCE</scope>
    <source>
        <tissue evidence="12">Fresh leaf tissue</tissue>
    </source>
</reference>
<keyword evidence="5 10" id="KW-0808">Transferase</keyword>
<evidence type="ECO:0000256" key="7">
    <source>
        <dbReference type="ARBA" id="ARBA00023242"/>
    </source>
</evidence>
<name>A0A8J6BZE2_ZIZPA</name>
<dbReference type="OrthoDB" id="5835829at2759"/>
<dbReference type="CDD" id="cd03784">
    <property type="entry name" value="GT1_Gtf-like"/>
    <property type="match status" value="1"/>
</dbReference>
<comment type="function">
    <text evidence="9">UDP-glycosyltransferase which uses UDP-galactose and malvidin as substrates to catalyze the biosynthesis of malvidin 3-O-galactoside, an anthocyanin conferring purple pigmentation.</text>
</comment>
<evidence type="ECO:0000256" key="9">
    <source>
        <dbReference type="ARBA" id="ARBA00058579"/>
    </source>
</evidence>
<evidence type="ECO:0000256" key="8">
    <source>
        <dbReference type="ARBA" id="ARBA00052232"/>
    </source>
</evidence>
<organism evidence="12 13">
    <name type="scientific">Zizania palustris</name>
    <name type="common">Northern wild rice</name>
    <dbReference type="NCBI Taxonomy" id="103762"/>
    <lineage>
        <taxon>Eukaryota</taxon>
        <taxon>Viridiplantae</taxon>
        <taxon>Streptophyta</taxon>
        <taxon>Embryophyta</taxon>
        <taxon>Tracheophyta</taxon>
        <taxon>Spermatophyta</taxon>
        <taxon>Magnoliopsida</taxon>
        <taxon>Liliopsida</taxon>
        <taxon>Poales</taxon>
        <taxon>Poaceae</taxon>
        <taxon>BOP clade</taxon>
        <taxon>Oryzoideae</taxon>
        <taxon>Oryzeae</taxon>
        <taxon>Zizaniinae</taxon>
        <taxon>Zizania</taxon>
    </lineage>
</organism>
<keyword evidence="6" id="KW-0256">Endoplasmic reticulum</keyword>
<evidence type="ECO:0000256" key="1">
    <source>
        <dbReference type="ARBA" id="ARBA00004123"/>
    </source>
</evidence>
<dbReference type="GO" id="GO:0005783">
    <property type="term" value="C:endoplasmic reticulum"/>
    <property type="evidence" value="ECO:0007669"/>
    <property type="project" value="UniProtKB-SubCell"/>
</dbReference>
<dbReference type="GO" id="GO:0005634">
    <property type="term" value="C:nucleus"/>
    <property type="evidence" value="ECO:0007669"/>
    <property type="project" value="UniProtKB-SubCell"/>
</dbReference>
<dbReference type="FunFam" id="3.40.50.2000:FF:000086">
    <property type="entry name" value="Glycosyltransferase"/>
    <property type="match status" value="1"/>
</dbReference>
<evidence type="ECO:0000256" key="11">
    <source>
        <dbReference type="RuleBase" id="RU362057"/>
    </source>
</evidence>
<evidence type="ECO:0000256" key="5">
    <source>
        <dbReference type="ARBA" id="ARBA00022679"/>
    </source>
</evidence>
<gene>
    <name evidence="12" type="ORF">GUJ93_ZPchr0013g34044</name>
</gene>
<reference evidence="12" key="1">
    <citation type="journal article" date="2021" name="bioRxiv">
        <title>Whole Genome Assembly and Annotation of Northern Wild Rice, Zizania palustris L., Supports a Whole Genome Duplication in the Zizania Genus.</title>
        <authorList>
            <person name="Haas M."/>
            <person name="Kono T."/>
            <person name="Macchietto M."/>
            <person name="Millas R."/>
            <person name="McGilp L."/>
            <person name="Shao M."/>
            <person name="Duquette J."/>
            <person name="Hirsch C.N."/>
            <person name="Kimball J."/>
        </authorList>
    </citation>
    <scope>NUCLEOTIDE SEQUENCE</scope>
    <source>
        <tissue evidence="12">Fresh leaf tissue</tissue>
    </source>
</reference>
<sequence>MASANVLLLPEPGSGHLMSLIEAGKRLLSDGGDSEGRPLTVTVLVVRPATAESAAEVDAHVRRVEASGIGVRFHRLPSVEPPTDCVGNLQEFKSRYMQMQAPHVKAAAVELGAAALVVDFFATGVLDAARELAVPTYVYFTSTAALLALMLRLPALEEEVPDDFEEFEGTVDVPGLPPVPAGSIPGFMGRKASPNYKWFVYHGRRFMDADGIIINTVAELEPRLLAAIADGRCVPGRQVPPVYPIGPVIDLGVKETSNEHCIRWLDAQPPASVLFLCFGSMGWFDAAKAREVADGLERSGHRFLWALRGPPAAGSPHPTEANLDELLPAGFLERTKDRGLVWPRWAPQKQILSHVAVGGFVTHCGWNSTLESIRHGLPLVPWPLYAEQHLNAFELVADIGVAVPLKVDRKRDNFVEAAELERAVRSLMGSGSEEGRKAREKAAEMKAVCRNAVEPEDGGSSHAALQRLRGAIRRGAAASLP</sequence>
<evidence type="ECO:0000256" key="3">
    <source>
        <dbReference type="ARBA" id="ARBA00004935"/>
    </source>
</evidence>
<dbReference type="AlphaFoldDB" id="A0A8J6BZE2"/>
<dbReference type="PANTHER" id="PTHR48048">
    <property type="entry name" value="GLYCOSYLTRANSFERASE"/>
    <property type="match status" value="1"/>
</dbReference>
<keyword evidence="7" id="KW-0539">Nucleus</keyword>
<protein>
    <recommendedName>
        <fullName evidence="11">Glycosyltransferase</fullName>
        <ecNumber evidence="11">2.4.1.-</ecNumber>
    </recommendedName>
</protein>
<evidence type="ECO:0000256" key="6">
    <source>
        <dbReference type="ARBA" id="ARBA00022824"/>
    </source>
</evidence>
<evidence type="ECO:0000313" key="13">
    <source>
        <dbReference type="Proteomes" id="UP000729402"/>
    </source>
</evidence>
<comment type="subcellular location">
    <subcellularLocation>
        <location evidence="2">Endoplasmic reticulum</location>
    </subcellularLocation>
    <subcellularLocation>
        <location evidence="1">Nucleus</location>
    </subcellularLocation>
</comment>
<dbReference type="EC" id="2.4.1.-" evidence="11"/>
<dbReference type="Pfam" id="PF00201">
    <property type="entry name" value="UDPGT"/>
    <property type="match status" value="1"/>
</dbReference>
<comment type="pathway">
    <text evidence="3">Pigment biosynthesis; anthocyanin biosynthesis.</text>
</comment>
<keyword evidence="10" id="KW-0328">Glycosyltransferase</keyword>
<proteinExistence type="inferred from homology"/>